<evidence type="ECO:0000313" key="1">
    <source>
        <dbReference type="EMBL" id="GKT32434.1"/>
    </source>
</evidence>
<dbReference type="Proteomes" id="UP001057375">
    <property type="component" value="Unassembled WGS sequence"/>
</dbReference>
<accession>A0ABQ5KIT6</accession>
<protein>
    <submittedName>
        <fullName evidence="1">Uncharacterized protein</fullName>
    </submittedName>
</protein>
<keyword evidence="2" id="KW-1185">Reference proteome</keyword>
<organism evidence="1 2">
    <name type="scientific">Aduncisulcus paluster</name>
    <dbReference type="NCBI Taxonomy" id="2918883"/>
    <lineage>
        <taxon>Eukaryota</taxon>
        <taxon>Metamonada</taxon>
        <taxon>Carpediemonas-like organisms</taxon>
        <taxon>Aduncisulcus</taxon>
    </lineage>
</organism>
<reference evidence="1" key="1">
    <citation type="submission" date="2022-03" db="EMBL/GenBank/DDBJ databases">
        <title>Draft genome sequence of Aduncisulcus paluster, a free-living microaerophilic Fornicata.</title>
        <authorList>
            <person name="Yuyama I."/>
            <person name="Kume K."/>
            <person name="Tamura T."/>
            <person name="Inagaki Y."/>
            <person name="Hashimoto T."/>
        </authorList>
    </citation>
    <scope>NUCLEOTIDE SEQUENCE</scope>
    <source>
        <strain evidence="1">NY0171</strain>
    </source>
</reference>
<dbReference type="EMBL" id="BQXS01009987">
    <property type="protein sequence ID" value="GKT32434.1"/>
    <property type="molecule type" value="Genomic_DNA"/>
</dbReference>
<evidence type="ECO:0000313" key="2">
    <source>
        <dbReference type="Proteomes" id="UP001057375"/>
    </source>
</evidence>
<comment type="caution">
    <text evidence="1">The sequence shown here is derived from an EMBL/GenBank/DDBJ whole genome shotgun (WGS) entry which is preliminary data.</text>
</comment>
<gene>
    <name evidence="1" type="ORF">ADUPG1_006597</name>
</gene>
<name>A0ABQ5KIT6_9EUKA</name>
<sequence>MAIKTPIFEDSTGNSHLHTLWIDNFRFISFGAEQRKSDVIGILNLYQINPISSKGSFQCVFRHSIHKLPSSSLRLHRLLSPYDKGGTGRKECIFLMTTIHSVSYITISWNSIHDRSPLPSKHSLKSLESIDYKISVQTVPLVSSTLQIKASVVLKVDEHGTFMLLGLPSSLRVVFLPWDDSRVVIEDIKVDLKIGESISDIFCSKAIINDSILFSILISSPAPNNHIFIGGCRFAKEMPYKTGLMSISAINKIECDVCSIPIPFPTKLMFWNNSLTKKLFYLTIIGSSGELLCLGISNSVGDKAVCPKSDVCRFNIVQRCFIEKFVASTPYATHSIPNSGNACIFGNGVIQFINVIKKIHKGRILAKNMATPKKYSFVSSLDTSPDGKCVCFSDVSGICGVFELL</sequence>
<proteinExistence type="predicted"/>